<feature type="transmembrane region" description="Helical" evidence="1">
    <location>
        <begin position="215"/>
        <end position="236"/>
    </location>
</feature>
<feature type="transmembrane region" description="Helical" evidence="1">
    <location>
        <begin position="68"/>
        <end position="88"/>
    </location>
</feature>
<feature type="transmembrane region" description="Helical" evidence="1">
    <location>
        <begin position="360"/>
        <end position="381"/>
    </location>
</feature>
<feature type="transmembrane region" description="Helical" evidence="1">
    <location>
        <begin position="38"/>
        <end position="61"/>
    </location>
</feature>
<dbReference type="EMBL" id="FXAW01000002">
    <property type="protein sequence ID" value="SMG23582.1"/>
    <property type="molecule type" value="Genomic_DNA"/>
</dbReference>
<keyword evidence="3" id="KW-1185">Reference proteome</keyword>
<sequence length="386" mass="44099">MKKKEKTSFILILFSSFLIFSFIIKSNISTDIQSHSKMIVSLLEAGSFPVPPLYYALIFFISGFSTNLGALNLAAVLVLSASVTYKFILSYYFSLNNLQYDTKKSNNSIILILSLSLIFSAPIFYDIVTKGMYLGKLATNVWHNSTTILAMPFVILIFRDSLEFIKHSQPSKNLIVKVLIFGGTLILIKPSFLFALIPIFPLVVLLKTKKINKKVLIAFSISLILGIGIIYEYYLIYELDVYNSLSKDEEGGIVVSPFYFFNLYSKNIVVDAFVSLALPLSYCLLYPSDILKSYKLKYSIFLFLFSLFIGIVFTETGKRADHGNLTWQIVMSNYILFLVTLTLLYEKIQLYGASKWRNSFLLFVVFLHTASGFFYLFKILYFKSYF</sequence>
<protein>
    <recommendedName>
        <fullName evidence="4">EpsG family protein</fullName>
    </recommendedName>
</protein>
<evidence type="ECO:0000313" key="2">
    <source>
        <dbReference type="EMBL" id="SMG23582.1"/>
    </source>
</evidence>
<dbReference type="STRING" id="1028.SAMN05661096_01399"/>
<gene>
    <name evidence="2" type="ORF">SAMN05661096_01399</name>
</gene>
<evidence type="ECO:0008006" key="4">
    <source>
        <dbReference type="Google" id="ProtNLM"/>
    </source>
</evidence>
<evidence type="ECO:0000313" key="3">
    <source>
        <dbReference type="Proteomes" id="UP000193804"/>
    </source>
</evidence>
<name>A0A1X7J7B8_9BACT</name>
<feature type="transmembrane region" description="Helical" evidence="1">
    <location>
        <begin position="298"/>
        <end position="314"/>
    </location>
</feature>
<organism evidence="2 3">
    <name type="scientific">Marivirga sericea</name>
    <dbReference type="NCBI Taxonomy" id="1028"/>
    <lineage>
        <taxon>Bacteria</taxon>
        <taxon>Pseudomonadati</taxon>
        <taxon>Bacteroidota</taxon>
        <taxon>Cytophagia</taxon>
        <taxon>Cytophagales</taxon>
        <taxon>Marivirgaceae</taxon>
        <taxon>Marivirga</taxon>
    </lineage>
</organism>
<keyword evidence="1" id="KW-0812">Transmembrane</keyword>
<feature type="transmembrane region" description="Helical" evidence="1">
    <location>
        <begin position="178"/>
        <end position="203"/>
    </location>
</feature>
<keyword evidence="1" id="KW-1133">Transmembrane helix</keyword>
<keyword evidence="1" id="KW-0472">Membrane</keyword>
<dbReference type="Proteomes" id="UP000193804">
    <property type="component" value="Unassembled WGS sequence"/>
</dbReference>
<dbReference type="OrthoDB" id="1092558at2"/>
<proteinExistence type="predicted"/>
<feature type="transmembrane region" description="Helical" evidence="1">
    <location>
        <begin position="108"/>
        <end position="128"/>
    </location>
</feature>
<dbReference type="AlphaFoldDB" id="A0A1X7J7B8"/>
<reference evidence="3" key="1">
    <citation type="submission" date="2017-04" db="EMBL/GenBank/DDBJ databases">
        <authorList>
            <person name="Varghese N."/>
            <person name="Submissions S."/>
        </authorList>
    </citation>
    <scope>NUCLEOTIDE SEQUENCE [LARGE SCALE GENOMIC DNA]</scope>
    <source>
        <strain evidence="3">DSM 4125</strain>
    </source>
</reference>
<feature type="transmembrane region" description="Helical" evidence="1">
    <location>
        <begin position="140"/>
        <end position="158"/>
    </location>
</feature>
<dbReference type="RefSeq" id="WP_085516336.1">
    <property type="nucleotide sequence ID" value="NZ_FXAW01000002.1"/>
</dbReference>
<feature type="transmembrane region" description="Helical" evidence="1">
    <location>
        <begin position="268"/>
        <end position="286"/>
    </location>
</feature>
<evidence type="ECO:0000256" key="1">
    <source>
        <dbReference type="SAM" id="Phobius"/>
    </source>
</evidence>
<accession>A0A1X7J7B8</accession>
<feature type="transmembrane region" description="Helical" evidence="1">
    <location>
        <begin position="326"/>
        <end position="348"/>
    </location>
</feature>
<feature type="transmembrane region" description="Helical" evidence="1">
    <location>
        <begin position="7"/>
        <end position="26"/>
    </location>
</feature>